<feature type="domain" description="NADPH-dependent FMN reductase-like" evidence="3">
    <location>
        <begin position="1"/>
        <end position="140"/>
    </location>
</feature>
<evidence type="ECO:0000259" key="3">
    <source>
        <dbReference type="Pfam" id="PF03358"/>
    </source>
</evidence>
<accession>A0A0U3AVF8</accession>
<comment type="cofactor">
    <cofactor evidence="1">
        <name>FMN</name>
        <dbReference type="ChEBI" id="CHEBI:58210"/>
    </cofactor>
</comment>
<dbReference type="OrthoDB" id="5767802at2"/>
<evidence type="ECO:0000313" key="5">
    <source>
        <dbReference type="Proteomes" id="UP000068447"/>
    </source>
</evidence>
<evidence type="ECO:0000256" key="2">
    <source>
        <dbReference type="ARBA" id="ARBA00022643"/>
    </source>
</evidence>
<dbReference type="PANTHER" id="PTHR30543:SF21">
    <property type="entry name" value="NAD(P)H-DEPENDENT FMN REDUCTASE LOT6"/>
    <property type="match status" value="1"/>
</dbReference>
<keyword evidence="2" id="KW-0285">Flavoprotein</keyword>
<dbReference type="Proteomes" id="UP000068447">
    <property type="component" value="Chromosome"/>
</dbReference>
<organism evidence="4 5">
    <name type="scientific">Lacimicrobium alkaliphilum</name>
    <dbReference type="NCBI Taxonomy" id="1526571"/>
    <lineage>
        <taxon>Bacteria</taxon>
        <taxon>Pseudomonadati</taxon>
        <taxon>Pseudomonadota</taxon>
        <taxon>Gammaproteobacteria</taxon>
        <taxon>Alteromonadales</taxon>
        <taxon>Alteromonadaceae</taxon>
        <taxon>Lacimicrobium</taxon>
    </lineage>
</organism>
<evidence type="ECO:0000313" key="4">
    <source>
        <dbReference type="EMBL" id="ALS98079.1"/>
    </source>
</evidence>
<dbReference type="Pfam" id="PF03358">
    <property type="entry name" value="FMN_red"/>
    <property type="match status" value="1"/>
</dbReference>
<dbReference type="InterPro" id="IPR005025">
    <property type="entry name" value="FMN_Rdtase-like_dom"/>
</dbReference>
<keyword evidence="2" id="KW-0288">FMN</keyword>
<dbReference type="EMBL" id="CP013650">
    <property type="protein sequence ID" value="ALS98079.1"/>
    <property type="molecule type" value="Genomic_DNA"/>
</dbReference>
<name>A0A0U3AVF8_9ALTE</name>
<evidence type="ECO:0000256" key="1">
    <source>
        <dbReference type="ARBA" id="ARBA00001917"/>
    </source>
</evidence>
<reference evidence="4 5" key="1">
    <citation type="submission" date="2015-12" db="EMBL/GenBank/DDBJ databases">
        <title>Complete genome of Lacimicrobium alkaliphilum KCTC 32984.</title>
        <authorList>
            <person name="Kim S.-G."/>
            <person name="Lee Y.-J."/>
        </authorList>
    </citation>
    <scope>NUCLEOTIDE SEQUENCE [LARGE SCALE GENOMIC DNA]</scope>
    <source>
        <strain evidence="4 5">YelD216</strain>
    </source>
</reference>
<dbReference type="GO" id="GO:0010181">
    <property type="term" value="F:FMN binding"/>
    <property type="evidence" value="ECO:0007669"/>
    <property type="project" value="TreeGrafter"/>
</dbReference>
<dbReference type="InterPro" id="IPR050712">
    <property type="entry name" value="NAD(P)H-dep_reductase"/>
</dbReference>
<dbReference type="GO" id="GO:0016491">
    <property type="term" value="F:oxidoreductase activity"/>
    <property type="evidence" value="ECO:0007669"/>
    <property type="project" value="InterPro"/>
</dbReference>
<dbReference type="Gene3D" id="3.40.50.360">
    <property type="match status" value="1"/>
</dbReference>
<keyword evidence="5" id="KW-1185">Reference proteome</keyword>
<dbReference type="SUPFAM" id="SSF52218">
    <property type="entry name" value="Flavoproteins"/>
    <property type="match status" value="1"/>
</dbReference>
<dbReference type="InterPro" id="IPR029039">
    <property type="entry name" value="Flavoprotein-like_sf"/>
</dbReference>
<dbReference type="KEGG" id="lal:AT746_07250"/>
<proteinExistence type="predicted"/>
<dbReference type="GO" id="GO:0005829">
    <property type="term" value="C:cytosol"/>
    <property type="evidence" value="ECO:0007669"/>
    <property type="project" value="TreeGrafter"/>
</dbReference>
<gene>
    <name evidence="4" type="ORF">AT746_07250</name>
</gene>
<dbReference type="PANTHER" id="PTHR30543">
    <property type="entry name" value="CHROMATE REDUCTASE"/>
    <property type="match status" value="1"/>
</dbReference>
<dbReference type="RefSeq" id="WP_062478433.1">
    <property type="nucleotide sequence ID" value="NZ_CP013650.1"/>
</dbReference>
<dbReference type="STRING" id="1526571.AT746_07250"/>
<dbReference type="AlphaFoldDB" id="A0A0U3AVF8"/>
<protein>
    <submittedName>
        <fullName evidence="4">NADPH-dependent FMN reductase</fullName>
    </submittedName>
</protein>
<sequence length="188" mass="20333">MKVFALGASSSKKSINKALASYAASQIRDAEVDVLDLNDYQMPIFSLDIEEEIGQHPLAKRFLDKIAAADAIIISYAEHNGSYTAAYKNVFDWASRINLKVFQGKPALWLATSPGPGGAQNVLSSAVNSAPHFNADLVGSLSVPAFYDNFNTSTNTLVNPDIQSKLDKLLQLLQEKSGVRTSAEETPL</sequence>